<dbReference type="OrthoDB" id="9439903at2759"/>
<dbReference type="InterPro" id="IPR001214">
    <property type="entry name" value="SET_dom"/>
</dbReference>
<evidence type="ECO:0000256" key="12">
    <source>
        <dbReference type="ARBA" id="ARBA00023125"/>
    </source>
</evidence>
<feature type="non-terminal residue" evidence="19">
    <location>
        <position position="669"/>
    </location>
</feature>
<protein>
    <submittedName>
        <fullName evidence="19">Histone-lysine N-methyltransferase PRDM9-like</fullName>
    </submittedName>
</protein>
<dbReference type="InterPro" id="IPR046341">
    <property type="entry name" value="SET_dom_sf"/>
</dbReference>
<evidence type="ECO:0000256" key="10">
    <source>
        <dbReference type="ARBA" id="ARBA00022833"/>
    </source>
</evidence>
<dbReference type="InterPro" id="IPR050331">
    <property type="entry name" value="Zinc_finger"/>
</dbReference>
<dbReference type="Pfam" id="PF10545">
    <property type="entry name" value="MADF_DNA_bdg"/>
    <property type="match status" value="1"/>
</dbReference>
<comment type="similarity">
    <text evidence="3">Belongs to the krueppel C2H2-type zinc-finger protein family.</text>
</comment>
<feature type="domain" description="SET" evidence="18">
    <location>
        <begin position="114"/>
        <end position="228"/>
    </location>
</feature>
<keyword evidence="5" id="KW-0808">Transferase</keyword>
<evidence type="ECO:0000256" key="15">
    <source>
        <dbReference type="PROSITE-ProRule" id="PRU00042"/>
    </source>
</evidence>
<accession>A0A8J4TCQ3</accession>
<evidence type="ECO:0000256" key="1">
    <source>
        <dbReference type="ARBA" id="ARBA00003767"/>
    </source>
</evidence>
<feature type="region of interest" description="Disordered" evidence="16">
    <location>
        <begin position="602"/>
        <end position="669"/>
    </location>
</feature>
<keyword evidence="13" id="KW-0804">Transcription</keyword>
<feature type="compositionally biased region" description="Basic residues" evidence="16">
    <location>
        <begin position="436"/>
        <end position="453"/>
    </location>
</feature>
<dbReference type="FunFam" id="3.30.160.60:FF:000360">
    <property type="entry name" value="zinc finger protein 572"/>
    <property type="match status" value="1"/>
</dbReference>
<comment type="function">
    <text evidence="1">May be involved in transcriptional regulation.</text>
</comment>
<dbReference type="SMART" id="SM00355">
    <property type="entry name" value="ZnF_C2H2"/>
    <property type="match status" value="4"/>
</dbReference>
<evidence type="ECO:0000313" key="20">
    <source>
        <dbReference type="Proteomes" id="UP000727407"/>
    </source>
</evidence>
<reference evidence="19" key="1">
    <citation type="submission" date="2020-07" db="EMBL/GenBank/DDBJ databases">
        <title>Clarias magur genome sequencing, assembly and annotation.</title>
        <authorList>
            <person name="Kushwaha B."/>
            <person name="Kumar R."/>
            <person name="Das P."/>
            <person name="Joshi C.G."/>
            <person name="Kumar D."/>
            <person name="Nagpure N.S."/>
            <person name="Pandey M."/>
            <person name="Agarwal S."/>
            <person name="Srivastava S."/>
            <person name="Singh M."/>
            <person name="Sahoo L."/>
            <person name="Jayasankar P."/>
            <person name="Meher P.K."/>
            <person name="Koringa P.G."/>
            <person name="Iquebal M.A."/>
            <person name="Das S.P."/>
            <person name="Bit A."/>
            <person name="Patnaik S."/>
            <person name="Patel N."/>
            <person name="Shah T.M."/>
            <person name="Hinsu A."/>
            <person name="Jena J.K."/>
        </authorList>
    </citation>
    <scope>NUCLEOTIDE SEQUENCE</scope>
    <source>
        <strain evidence="19">CIFAMagur01</strain>
        <tissue evidence="19">Testis</tissue>
    </source>
</reference>
<organism evidence="19 20">
    <name type="scientific">Clarias magur</name>
    <name type="common">Asian catfish</name>
    <name type="synonym">Macropteronotus magur</name>
    <dbReference type="NCBI Taxonomy" id="1594786"/>
    <lineage>
        <taxon>Eukaryota</taxon>
        <taxon>Metazoa</taxon>
        <taxon>Chordata</taxon>
        <taxon>Craniata</taxon>
        <taxon>Vertebrata</taxon>
        <taxon>Euteleostomi</taxon>
        <taxon>Actinopterygii</taxon>
        <taxon>Neopterygii</taxon>
        <taxon>Teleostei</taxon>
        <taxon>Ostariophysi</taxon>
        <taxon>Siluriformes</taxon>
        <taxon>Clariidae</taxon>
        <taxon>Clarias</taxon>
    </lineage>
</organism>
<keyword evidence="14" id="KW-0539">Nucleus</keyword>
<keyword evidence="7" id="KW-0479">Metal-binding</keyword>
<evidence type="ECO:0000256" key="16">
    <source>
        <dbReference type="SAM" id="MobiDB-lite"/>
    </source>
</evidence>
<proteinExistence type="inferred from homology"/>
<dbReference type="GO" id="GO:0003677">
    <property type="term" value="F:DNA binding"/>
    <property type="evidence" value="ECO:0007669"/>
    <property type="project" value="UniProtKB-KW"/>
</dbReference>
<comment type="subcellular location">
    <subcellularLocation>
        <location evidence="2">Nucleus</location>
    </subcellularLocation>
</comment>
<evidence type="ECO:0000256" key="4">
    <source>
        <dbReference type="ARBA" id="ARBA00022603"/>
    </source>
</evidence>
<keyword evidence="20" id="KW-1185">Reference proteome</keyword>
<dbReference type="AlphaFoldDB" id="A0A8J4TCQ3"/>
<dbReference type="Pfam" id="PF00096">
    <property type="entry name" value="zf-C2H2"/>
    <property type="match status" value="2"/>
</dbReference>
<sequence>MKSQISDPVPSKLCEDVKAEASDEETLEETLEVSGMKKEETLELKIDIYEDDLNNTPEDISVKEEDPDTKDYLYCEVCKSIFFNKCEVHGPPLFFPDTPAPMGITDRARQTLPPGLEIQKSGIPNAGLGVFNKGETVPVGAHFGPYQGEMVDREEAMNSGYSWVICRDRQGEVYMDAKRETYANWMRFVNCARDDEEQNLVAFQYQGGILYRCCRPINPGQELLVWYEEKYAKELSPAFDQLWNRKCSTNEINNAQVQDFSCSTCPLSYSSQIYLDKHIQRCHYEENVRLQEPEEVKYEIQVISKDSCSQPSSSDVLSSDTHKRIKRTIHHCTACGKNFGHQDTLKTHQCSQAGEKPHCCSQCGKRFSKRINLHKHQRIHTGKKPHQCSQCGKSFTLPSAVLVHQRIHTGEKPYHCSQCGPIPSSFVIRQLQQPHHHVMPPKGKVRGKAKKSSSHPQLSPVSPAYMVLEEESETNPADNEPASGTPAPKATKKARAPALALKPEQEQEVVDWYRENEFLYNFKMADFKNREKRSRVVSEKAQQLGVTADQLTTWVKSMRDRTGKLTKKQLSGSGRLPMTDRGKWILENFGYIQNFMKRVAEGKRKKRGQLSQKPSSRARPSTRSADVAVTSPAVDSNEDDSIVSKRSTQAKKKAPVQLSSLPTAAALSK</sequence>
<keyword evidence="4" id="KW-0489">Methyltransferase</keyword>
<keyword evidence="8" id="KW-0677">Repeat</keyword>
<dbReference type="InterPro" id="IPR006578">
    <property type="entry name" value="MADF-dom"/>
</dbReference>
<evidence type="ECO:0000313" key="19">
    <source>
        <dbReference type="EMBL" id="KAF5888694.1"/>
    </source>
</evidence>
<dbReference type="GO" id="GO:0010468">
    <property type="term" value="P:regulation of gene expression"/>
    <property type="evidence" value="ECO:0007669"/>
    <property type="project" value="TreeGrafter"/>
</dbReference>
<feature type="domain" description="C2H2-type" evidence="17">
    <location>
        <begin position="260"/>
        <end position="288"/>
    </location>
</feature>
<evidence type="ECO:0000256" key="8">
    <source>
        <dbReference type="ARBA" id="ARBA00022737"/>
    </source>
</evidence>
<evidence type="ECO:0000256" key="7">
    <source>
        <dbReference type="ARBA" id="ARBA00022723"/>
    </source>
</evidence>
<dbReference type="InterPro" id="IPR013087">
    <property type="entry name" value="Znf_C2H2_type"/>
</dbReference>
<evidence type="ECO:0000256" key="11">
    <source>
        <dbReference type="ARBA" id="ARBA00023015"/>
    </source>
</evidence>
<evidence type="ECO:0000256" key="5">
    <source>
        <dbReference type="ARBA" id="ARBA00022679"/>
    </source>
</evidence>
<evidence type="ECO:0000256" key="13">
    <source>
        <dbReference type="ARBA" id="ARBA00023163"/>
    </source>
</evidence>
<feature type="domain" description="C2H2-type" evidence="17">
    <location>
        <begin position="386"/>
        <end position="413"/>
    </location>
</feature>
<dbReference type="CDD" id="cd19193">
    <property type="entry name" value="PR-SET_PRDM7_9"/>
    <property type="match status" value="1"/>
</dbReference>
<keyword evidence="10" id="KW-0862">Zinc</keyword>
<dbReference type="PROSITE" id="PS50157">
    <property type="entry name" value="ZINC_FINGER_C2H2_2"/>
    <property type="match status" value="4"/>
</dbReference>
<feature type="domain" description="C2H2-type" evidence="17">
    <location>
        <begin position="330"/>
        <end position="357"/>
    </location>
</feature>
<dbReference type="GO" id="GO:0008270">
    <property type="term" value="F:zinc ion binding"/>
    <property type="evidence" value="ECO:0007669"/>
    <property type="project" value="UniProtKB-KW"/>
</dbReference>
<feature type="region of interest" description="Disordered" evidence="16">
    <location>
        <begin position="1"/>
        <end position="33"/>
    </location>
</feature>
<evidence type="ECO:0000259" key="17">
    <source>
        <dbReference type="PROSITE" id="PS50157"/>
    </source>
</evidence>
<dbReference type="GO" id="GO:0005634">
    <property type="term" value="C:nucleus"/>
    <property type="evidence" value="ECO:0007669"/>
    <property type="project" value="UniProtKB-SubCell"/>
</dbReference>
<evidence type="ECO:0000256" key="2">
    <source>
        <dbReference type="ARBA" id="ARBA00004123"/>
    </source>
</evidence>
<evidence type="ECO:0000256" key="3">
    <source>
        <dbReference type="ARBA" id="ARBA00006991"/>
    </source>
</evidence>
<evidence type="ECO:0000256" key="14">
    <source>
        <dbReference type="ARBA" id="ARBA00023242"/>
    </source>
</evidence>
<evidence type="ECO:0000259" key="18">
    <source>
        <dbReference type="PROSITE" id="PS50280"/>
    </source>
</evidence>
<feature type="compositionally biased region" description="Acidic residues" evidence="16">
    <location>
        <begin position="22"/>
        <end position="31"/>
    </location>
</feature>
<dbReference type="GO" id="GO:0042054">
    <property type="term" value="F:histone methyltransferase activity"/>
    <property type="evidence" value="ECO:0007669"/>
    <property type="project" value="InterPro"/>
</dbReference>
<evidence type="ECO:0000256" key="9">
    <source>
        <dbReference type="ARBA" id="ARBA00022771"/>
    </source>
</evidence>
<comment type="caution">
    <text evidence="19">The sequence shown here is derived from an EMBL/GenBank/DDBJ whole genome shotgun (WGS) entry which is preliminary data.</text>
</comment>
<dbReference type="InterPro" id="IPR036236">
    <property type="entry name" value="Znf_C2H2_sf"/>
</dbReference>
<gene>
    <name evidence="19" type="ORF">DAT39_021600</name>
</gene>
<name>A0A8J4TCQ3_CLAMG</name>
<evidence type="ECO:0000256" key="6">
    <source>
        <dbReference type="ARBA" id="ARBA00022691"/>
    </source>
</evidence>
<dbReference type="PANTHER" id="PTHR16515">
    <property type="entry name" value="PR DOMAIN ZINC FINGER PROTEIN"/>
    <property type="match status" value="1"/>
</dbReference>
<feature type="region of interest" description="Disordered" evidence="16">
    <location>
        <begin position="436"/>
        <end position="500"/>
    </location>
</feature>
<dbReference type="SUPFAM" id="SSF82199">
    <property type="entry name" value="SET domain"/>
    <property type="match status" value="1"/>
</dbReference>
<keyword evidence="12" id="KW-0238">DNA-binding</keyword>
<dbReference type="InterPro" id="IPR044417">
    <property type="entry name" value="PRDM7_9_PR-SET"/>
</dbReference>
<dbReference type="PROSITE" id="PS50280">
    <property type="entry name" value="SET"/>
    <property type="match status" value="1"/>
</dbReference>
<keyword evidence="11" id="KW-0805">Transcription regulation</keyword>
<dbReference type="EMBL" id="QNUK01000935">
    <property type="protein sequence ID" value="KAF5888694.1"/>
    <property type="molecule type" value="Genomic_DNA"/>
</dbReference>
<dbReference type="GO" id="GO:0032259">
    <property type="term" value="P:methylation"/>
    <property type="evidence" value="ECO:0007669"/>
    <property type="project" value="UniProtKB-KW"/>
</dbReference>
<dbReference type="FunFam" id="3.30.160.60:FF:001530">
    <property type="entry name" value="Zinc finger protein 268"/>
    <property type="match status" value="1"/>
</dbReference>
<keyword evidence="6" id="KW-0949">S-adenosyl-L-methionine</keyword>
<dbReference type="Proteomes" id="UP000727407">
    <property type="component" value="Unassembled WGS sequence"/>
</dbReference>
<dbReference type="PROSITE" id="PS00028">
    <property type="entry name" value="ZINC_FINGER_C2H2_1"/>
    <property type="match status" value="3"/>
</dbReference>
<dbReference type="Gene3D" id="3.30.160.60">
    <property type="entry name" value="Classic Zinc Finger"/>
    <property type="match status" value="4"/>
</dbReference>
<dbReference type="Gene3D" id="2.170.270.10">
    <property type="entry name" value="SET domain"/>
    <property type="match status" value="1"/>
</dbReference>
<feature type="compositionally biased region" description="Low complexity" evidence="16">
    <location>
        <begin position="614"/>
        <end position="625"/>
    </location>
</feature>
<keyword evidence="9 15" id="KW-0863">Zinc-finger</keyword>
<dbReference type="SUPFAM" id="SSF57667">
    <property type="entry name" value="beta-beta-alpha zinc fingers"/>
    <property type="match status" value="2"/>
</dbReference>
<dbReference type="Pfam" id="PF21549">
    <property type="entry name" value="PRDM2_PR"/>
    <property type="match status" value="1"/>
</dbReference>
<dbReference type="PANTHER" id="PTHR16515:SF45">
    <property type="entry name" value="HISTONE-LYSINE N-METHYLTRANSFERASE PRDM9"/>
    <property type="match status" value="1"/>
</dbReference>
<feature type="domain" description="C2H2-type" evidence="17">
    <location>
        <begin position="358"/>
        <end position="385"/>
    </location>
</feature>